<evidence type="ECO:0000256" key="1">
    <source>
        <dbReference type="ARBA" id="ARBA00000085"/>
    </source>
</evidence>
<dbReference type="GO" id="GO:0005886">
    <property type="term" value="C:plasma membrane"/>
    <property type="evidence" value="ECO:0007669"/>
    <property type="project" value="TreeGrafter"/>
</dbReference>
<dbReference type="SMART" id="SM00388">
    <property type="entry name" value="HisKA"/>
    <property type="match status" value="1"/>
</dbReference>
<dbReference type="AlphaFoldDB" id="A0A5N6TX41"/>
<dbReference type="InterPro" id="IPR003661">
    <property type="entry name" value="HisK_dim/P_dom"/>
</dbReference>
<dbReference type="Proteomes" id="UP000325780">
    <property type="component" value="Unassembled WGS sequence"/>
</dbReference>
<name>A0A5N6TX41_ASPAV</name>
<gene>
    <name evidence="7" type="ORF">BDV25DRAFT_153576</name>
</gene>
<dbReference type="InterPro" id="IPR003018">
    <property type="entry name" value="GAF"/>
</dbReference>
<dbReference type="FunFam" id="3.30.565.10:FF:000201">
    <property type="entry name" value="Sensor histidine kinase/response regulator, putative (AFU_orthologue AFUA_4G01020)"/>
    <property type="match status" value="1"/>
</dbReference>
<accession>A0A5N6TX41</accession>
<dbReference type="PROSITE" id="PS50109">
    <property type="entry name" value="HIS_KIN"/>
    <property type="match status" value="1"/>
</dbReference>
<dbReference type="EC" id="2.7.13.3" evidence="2"/>
<dbReference type="FunFam" id="1.10.287.130:FF:000023">
    <property type="entry name" value="Sensor histidine kinase/response regulator, putative"/>
    <property type="match status" value="1"/>
</dbReference>
<proteinExistence type="predicted"/>
<dbReference type="InterPro" id="IPR036890">
    <property type="entry name" value="HATPase_C_sf"/>
</dbReference>
<dbReference type="SUPFAM" id="SSF47384">
    <property type="entry name" value="Homodimeric domain of signal transducing histidine kinase"/>
    <property type="match status" value="1"/>
</dbReference>
<reference evidence="7 8" key="1">
    <citation type="submission" date="2019-04" db="EMBL/GenBank/DDBJ databases">
        <title>Friends and foes A comparative genomics study of 23 Aspergillus species from section Flavi.</title>
        <authorList>
            <consortium name="DOE Joint Genome Institute"/>
            <person name="Kjaerbolling I."/>
            <person name="Vesth T."/>
            <person name="Frisvad J.C."/>
            <person name="Nybo J.L."/>
            <person name="Theobald S."/>
            <person name="Kildgaard S."/>
            <person name="Isbrandt T."/>
            <person name="Kuo A."/>
            <person name="Sato A."/>
            <person name="Lyhne E.K."/>
            <person name="Kogle M.E."/>
            <person name="Wiebenga A."/>
            <person name="Kun R.S."/>
            <person name="Lubbers R.J."/>
            <person name="Makela M.R."/>
            <person name="Barry K."/>
            <person name="Chovatia M."/>
            <person name="Clum A."/>
            <person name="Daum C."/>
            <person name="Haridas S."/>
            <person name="He G."/>
            <person name="LaButti K."/>
            <person name="Lipzen A."/>
            <person name="Mondo S."/>
            <person name="Riley R."/>
            <person name="Salamov A."/>
            <person name="Simmons B.A."/>
            <person name="Magnuson J.K."/>
            <person name="Henrissat B."/>
            <person name="Mortensen U.H."/>
            <person name="Larsen T.O."/>
            <person name="Devries R.P."/>
            <person name="Grigoriev I.V."/>
            <person name="Machida M."/>
            <person name="Baker S.E."/>
            <person name="Andersen M.R."/>
        </authorList>
    </citation>
    <scope>NUCLEOTIDE SEQUENCE [LARGE SCALE GENOMIC DNA]</scope>
    <source>
        <strain evidence="7 8">IBT 18842</strain>
    </source>
</reference>
<feature type="domain" description="Histidine kinase" evidence="6">
    <location>
        <begin position="591"/>
        <end position="844"/>
    </location>
</feature>
<dbReference type="SUPFAM" id="SSF55874">
    <property type="entry name" value="ATPase domain of HSP90 chaperone/DNA topoisomerase II/histidine kinase"/>
    <property type="match status" value="1"/>
</dbReference>
<dbReference type="SUPFAM" id="SSF55781">
    <property type="entry name" value="GAF domain-like"/>
    <property type="match status" value="1"/>
</dbReference>
<evidence type="ECO:0000313" key="7">
    <source>
        <dbReference type="EMBL" id="KAE8150867.1"/>
    </source>
</evidence>
<dbReference type="InterPro" id="IPR003594">
    <property type="entry name" value="HATPase_dom"/>
</dbReference>
<dbReference type="InterPro" id="IPR004358">
    <property type="entry name" value="Sig_transdc_His_kin-like_C"/>
</dbReference>
<sequence>MAASFPRPPPTDAERERIRELSKYYCTLDRIPTLNEHEEQQQEEDDSPRLSSDITLTALSQLAVLRFGCNRAFISIIDDGNQHIIAEATSSISLRDRDQHRPDDAIFLGVRTIDLAWGVCPHTIALFTGQDMSNAIETPNMIATRSRFIVHDFTQEDFFKDRPYVVGWPYFRFYAEVPLYSPSGVVLGSFCVVDNKPRDHFGEDEVANLKDIADAVALHLDKVRISIDHSRAEKLINGLTNFVKDHGEFDPVDLPHRVSRPPTFMNMKSHAWSSPAFATPGSTACGNAEGSTTVSTPSEVEISSLFSGLACSEQTKTSSFLYSQAHSVTPGLTEEILSPREAVPDRRDLPTVAVRSTVGKSNQITEVFARASVSLRDSLDLDGVLFLDASRCNSGVVSSEGEAGNWEPLPASANPEFLADPVRSSGGLPGVGSLSKAAEKPCEVLGGANSTSASWGSGLTTIPERLLNQLTVAFPQGQFFNLREWADDCQRNSDDLAEQSDGHDVDFPLRDILRQLQECLPDAYSVLWSPLWCWRQSRWVAGTLVWARRSQRGLGIYDLPYLRVLGDSIISELARIDWSTTQQAKSQFISSVSHELRSPLHGILASTEVLEGTPLQPTQLHWINMLKTCGLTLFDTLNHLLDFAKINNLTLEGASEKGLGPGDRANLMTTFDLADLIEEATRVQYAGQQAPKTAVPFADLLTTPKNEDPPDELTVVIRIQDQQEWNIQSLPGAWKRIVMKLIGNSLKFTTSGFVEVSLSKAVTKSDAGHVFAHLSVTDTGKGIDPVFLKNNLFSPFAQEDTLSEGLGLGFSIVRQLVGSMNGHVNVRSEVGIGTQVDIYIPVQCIATDQPPQNAELSPSLKVCMVGFDGYPDLGESPTGILPVEAKRRLAIRSSLLPILLAQSGWSVSLAQRMESARGDIAIVDEKEFADAMIDGQLSPELCEKAGFKFFITLSGKTHRLEKLPSNVIRVSPPFGPKGFHEAIQKLQELCSRPIDPPSLGVEHAVSKQPPSEPILPASPKVPDAAAIAPPLSTSSQSLSEIHCLLVDDNDINLKVSRLTRCPTPILGLTSVGKDFGDLYAQIKLQL</sequence>
<evidence type="ECO:0000256" key="3">
    <source>
        <dbReference type="ARBA" id="ARBA00022553"/>
    </source>
</evidence>
<evidence type="ECO:0000256" key="4">
    <source>
        <dbReference type="ARBA" id="ARBA00022679"/>
    </source>
</evidence>
<dbReference type="PANTHER" id="PTHR43047">
    <property type="entry name" value="TWO-COMPONENT HISTIDINE PROTEIN KINASE"/>
    <property type="match status" value="1"/>
</dbReference>
<organism evidence="7 8">
    <name type="scientific">Aspergillus avenaceus</name>
    <dbReference type="NCBI Taxonomy" id="36643"/>
    <lineage>
        <taxon>Eukaryota</taxon>
        <taxon>Fungi</taxon>
        <taxon>Dikarya</taxon>
        <taxon>Ascomycota</taxon>
        <taxon>Pezizomycotina</taxon>
        <taxon>Eurotiomycetes</taxon>
        <taxon>Eurotiomycetidae</taxon>
        <taxon>Eurotiales</taxon>
        <taxon>Aspergillaceae</taxon>
        <taxon>Aspergillus</taxon>
        <taxon>Aspergillus subgen. Circumdati</taxon>
    </lineage>
</organism>
<dbReference type="GO" id="GO:0000155">
    <property type="term" value="F:phosphorelay sensor kinase activity"/>
    <property type="evidence" value="ECO:0007669"/>
    <property type="project" value="InterPro"/>
</dbReference>
<dbReference type="InterPro" id="IPR036097">
    <property type="entry name" value="HisK_dim/P_sf"/>
</dbReference>
<dbReference type="OrthoDB" id="303614at2759"/>
<keyword evidence="3" id="KW-0597">Phosphoprotein</keyword>
<dbReference type="Gene3D" id="3.30.565.10">
    <property type="entry name" value="Histidine kinase-like ATPase, C-terminal domain"/>
    <property type="match status" value="1"/>
</dbReference>
<dbReference type="Pfam" id="PF01590">
    <property type="entry name" value="GAF"/>
    <property type="match status" value="1"/>
</dbReference>
<evidence type="ECO:0000313" key="8">
    <source>
        <dbReference type="Proteomes" id="UP000325780"/>
    </source>
</evidence>
<dbReference type="Gene3D" id="3.30.450.40">
    <property type="match status" value="1"/>
</dbReference>
<dbReference type="EMBL" id="ML742083">
    <property type="protein sequence ID" value="KAE8150867.1"/>
    <property type="molecule type" value="Genomic_DNA"/>
</dbReference>
<keyword evidence="4" id="KW-0808">Transferase</keyword>
<keyword evidence="5" id="KW-0418">Kinase</keyword>
<dbReference type="InterPro" id="IPR005467">
    <property type="entry name" value="His_kinase_dom"/>
</dbReference>
<evidence type="ECO:0000256" key="2">
    <source>
        <dbReference type="ARBA" id="ARBA00012438"/>
    </source>
</evidence>
<dbReference type="GO" id="GO:0009927">
    <property type="term" value="F:histidine phosphotransfer kinase activity"/>
    <property type="evidence" value="ECO:0007669"/>
    <property type="project" value="TreeGrafter"/>
</dbReference>
<evidence type="ECO:0000256" key="5">
    <source>
        <dbReference type="ARBA" id="ARBA00022777"/>
    </source>
</evidence>
<comment type="catalytic activity">
    <reaction evidence="1">
        <text>ATP + protein L-histidine = ADP + protein N-phospho-L-histidine.</text>
        <dbReference type="EC" id="2.7.13.3"/>
    </reaction>
</comment>
<dbReference type="Pfam" id="PF00512">
    <property type="entry name" value="HisKA"/>
    <property type="match status" value="1"/>
</dbReference>
<dbReference type="PRINTS" id="PR00344">
    <property type="entry name" value="BCTRLSENSOR"/>
</dbReference>
<keyword evidence="8" id="KW-1185">Reference proteome</keyword>
<dbReference type="Gene3D" id="1.10.287.130">
    <property type="match status" value="1"/>
</dbReference>
<evidence type="ECO:0000259" key="6">
    <source>
        <dbReference type="PROSITE" id="PS50109"/>
    </source>
</evidence>
<protein>
    <recommendedName>
        <fullName evidence="2">histidine kinase</fullName>
        <ecNumber evidence="2">2.7.13.3</ecNumber>
    </recommendedName>
</protein>
<dbReference type="CDD" id="cd00082">
    <property type="entry name" value="HisKA"/>
    <property type="match status" value="1"/>
</dbReference>
<dbReference type="PANTHER" id="PTHR43047:SF72">
    <property type="entry name" value="OSMOSENSING HISTIDINE PROTEIN KINASE SLN1"/>
    <property type="match status" value="1"/>
</dbReference>
<dbReference type="Pfam" id="PF02518">
    <property type="entry name" value="HATPase_c"/>
    <property type="match status" value="1"/>
</dbReference>
<dbReference type="FunFam" id="3.30.450.40:FF:000083">
    <property type="entry name" value="Sensor histidine kinase/response regulator, putative (AFU_orthologue AFUA_4G00660)"/>
    <property type="match status" value="1"/>
</dbReference>
<dbReference type="SMART" id="SM00387">
    <property type="entry name" value="HATPase_c"/>
    <property type="match status" value="1"/>
</dbReference>
<dbReference type="InterPro" id="IPR029016">
    <property type="entry name" value="GAF-like_dom_sf"/>
</dbReference>